<proteinExistence type="predicted"/>
<dbReference type="InterPro" id="IPR013257">
    <property type="entry name" value="SRI"/>
</dbReference>
<sequence>MNDPDSFIEEWVRENDPITMSLPDIEYEPHLLISKVRKHYMEYVIKLLSFNYENNQKLLNKNTYLPSAIWRCAKIIETKAAQSCMVVELYRKNILKMINDLKADTKRGRLHKKLFECLTSPSLNEKKTQTKAGSFECECSCAGRKKVRKIKESFSQTSYECDKEIMNESQLFNCLNTSTPLETQSINKINELQAESVSHSAVDVMQQLEQIFQGDSAEDLFDGVLCNSNDFNYECTKKIQQDTQDKSIGFNNESVNERFASIAGTVESKSDNVIEKKTLKNKKNSGKWLCEEYFLRTKLFELLDQIQDCNRDKLLRIKQMLHELFGDDSDDEGVVSPLNETHEFVISCKERVAPWVVKLLTPYYIKGRIRGKSLFKALAKHLINLIYQGT</sequence>
<dbReference type="GO" id="GO:0006355">
    <property type="term" value="P:regulation of DNA-templated transcription"/>
    <property type="evidence" value="ECO:0007669"/>
    <property type="project" value="InterPro"/>
</dbReference>
<dbReference type="GO" id="GO:0005694">
    <property type="term" value="C:chromosome"/>
    <property type="evidence" value="ECO:0007669"/>
    <property type="project" value="InterPro"/>
</dbReference>
<feature type="domain" description="Set2 Rpb1 interacting" evidence="3">
    <location>
        <begin position="351"/>
        <end position="387"/>
    </location>
</feature>
<gene>
    <name evidence="4" type="ORF">LSINAPIS_LOCUS13670</name>
</gene>
<organism evidence="4 5">
    <name type="scientific">Leptidea sinapis</name>
    <dbReference type="NCBI Taxonomy" id="189913"/>
    <lineage>
        <taxon>Eukaryota</taxon>
        <taxon>Metazoa</taxon>
        <taxon>Ecdysozoa</taxon>
        <taxon>Arthropoda</taxon>
        <taxon>Hexapoda</taxon>
        <taxon>Insecta</taxon>
        <taxon>Pterygota</taxon>
        <taxon>Neoptera</taxon>
        <taxon>Endopterygota</taxon>
        <taxon>Lepidoptera</taxon>
        <taxon>Glossata</taxon>
        <taxon>Ditrysia</taxon>
        <taxon>Papilionoidea</taxon>
        <taxon>Pieridae</taxon>
        <taxon>Dismorphiinae</taxon>
        <taxon>Leptidea</taxon>
    </lineage>
</organism>
<accession>A0A5E4R3D3</accession>
<evidence type="ECO:0000256" key="2">
    <source>
        <dbReference type="ARBA" id="ARBA00023242"/>
    </source>
</evidence>
<dbReference type="Proteomes" id="UP000324832">
    <property type="component" value="Unassembled WGS sequence"/>
</dbReference>
<reference evidence="4 5" key="1">
    <citation type="submission" date="2017-07" db="EMBL/GenBank/DDBJ databases">
        <authorList>
            <person name="Talla V."/>
            <person name="Backstrom N."/>
        </authorList>
    </citation>
    <scope>NUCLEOTIDE SEQUENCE [LARGE SCALE GENOMIC DNA]</scope>
</reference>
<dbReference type="AlphaFoldDB" id="A0A5E4R3D3"/>
<evidence type="ECO:0000259" key="3">
    <source>
        <dbReference type="Pfam" id="PF08236"/>
    </source>
</evidence>
<dbReference type="Pfam" id="PF08236">
    <property type="entry name" value="SRI"/>
    <property type="match status" value="1"/>
</dbReference>
<comment type="subcellular location">
    <subcellularLocation>
        <location evidence="1">Nucleus</location>
    </subcellularLocation>
</comment>
<evidence type="ECO:0000256" key="1">
    <source>
        <dbReference type="ARBA" id="ARBA00004123"/>
    </source>
</evidence>
<evidence type="ECO:0000313" key="4">
    <source>
        <dbReference type="EMBL" id="VVD03734.1"/>
    </source>
</evidence>
<keyword evidence="2" id="KW-0539">Nucleus</keyword>
<keyword evidence="5" id="KW-1185">Reference proteome</keyword>
<dbReference type="EMBL" id="FZQP02006793">
    <property type="protein sequence ID" value="VVD03734.1"/>
    <property type="molecule type" value="Genomic_DNA"/>
</dbReference>
<protein>
    <recommendedName>
        <fullName evidence="3">Set2 Rpb1 interacting domain-containing protein</fullName>
    </recommendedName>
</protein>
<name>A0A5E4R3D3_9NEOP</name>
<evidence type="ECO:0000313" key="5">
    <source>
        <dbReference type="Proteomes" id="UP000324832"/>
    </source>
</evidence>